<dbReference type="AlphaFoldDB" id="A0AAJ0HEY7"/>
<reference evidence="2" key="2">
    <citation type="submission" date="2023-06" db="EMBL/GenBank/DDBJ databases">
        <authorList>
            <consortium name="Lawrence Berkeley National Laboratory"/>
            <person name="Haridas S."/>
            <person name="Hensen N."/>
            <person name="Bonometti L."/>
            <person name="Westerberg I."/>
            <person name="Brannstrom I.O."/>
            <person name="Guillou S."/>
            <person name="Cros-Aarteil S."/>
            <person name="Calhoun S."/>
            <person name="Kuo A."/>
            <person name="Mondo S."/>
            <person name="Pangilinan J."/>
            <person name="Riley R."/>
            <person name="Labutti K."/>
            <person name="Andreopoulos B."/>
            <person name="Lipzen A."/>
            <person name="Chen C."/>
            <person name="Yanf M."/>
            <person name="Daum C."/>
            <person name="Ng V."/>
            <person name="Clum A."/>
            <person name="Steindorff A."/>
            <person name="Ohm R."/>
            <person name="Martin F."/>
            <person name="Silar P."/>
            <person name="Natvig D."/>
            <person name="Lalanne C."/>
            <person name="Gautier V."/>
            <person name="Ament-Velasquez S.L."/>
            <person name="Kruys A."/>
            <person name="Hutchinson M.I."/>
            <person name="Powell A.J."/>
            <person name="Barry K."/>
            <person name="Miller A.N."/>
            <person name="Grigoriev I.V."/>
            <person name="Debuchy R."/>
            <person name="Gladieux P."/>
            <person name="Thoren M.H."/>
            <person name="Johannesson H."/>
        </authorList>
    </citation>
    <scope>NUCLEOTIDE SEQUENCE</scope>
    <source>
        <strain evidence="2">CBS 955.72</strain>
    </source>
</reference>
<comment type="caution">
    <text evidence="2">The sequence shown here is derived from an EMBL/GenBank/DDBJ whole genome shotgun (WGS) entry which is preliminary data.</text>
</comment>
<dbReference type="PANTHER" id="PTHR38886:SF1">
    <property type="entry name" value="NACHT-NTPASE AND P-LOOP NTPASES N-TERMINAL DOMAIN-CONTAINING PROTEIN"/>
    <property type="match status" value="1"/>
</dbReference>
<reference evidence="2" key="1">
    <citation type="journal article" date="2023" name="Mol. Phylogenet. Evol.">
        <title>Genome-scale phylogeny and comparative genomics of the fungal order Sordariales.</title>
        <authorList>
            <person name="Hensen N."/>
            <person name="Bonometti L."/>
            <person name="Westerberg I."/>
            <person name="Brannstrom I.O."/>
            <person name="Guillou S."/>
            <person name="Cros-Aarteil S."/>
            <person name="Calhoun S."/>
            <person name="Haridas S."/>
            <person name="Kuo A."/>
            <person name="Mondo S."/>
            <person name="Pangilinan J."/>
            <person name="Riley R."/>
            <person name="LaButti K."/>
            <person name="Andreopoulos B."/>
            <person name="Lipzen A."/>
            <person name="Chen C."/>
            <person name="Yan M."/>
            <person name="Daum C."/>
            <person name="Ng V."/>
            <person name="Clum A."/>
            <person name="Steindorff A."/>
            <person name="Ohm R.A."/>
            <person name="Martin F."/>
            <person name="Silar P."/>
            <person name="Natvig D.O."/>
            <person name="Lalanne C."/>
            <person name="Gautier V."/>
            <person name="Ament-Velasquez S.L."/>
            <person name="Kruys A."/>
            <person name="Hutchinson M.I."/>
            <person name="Powell A.J."/>
            <person name="Barry K."/>
            <person name="Miller A.N."/>
            <person name="Grigoriev I.V."/>
            <person name="Debuchy R."/>
            <person name="Gladieux P."/>
            <person name="Hiltunen Thoren M."/>
            <person name="Johannesson H."/>
        </authorList>
    </citation>
    <scope>NUCLEOTIDE SEQUENCE</scope>
    <source>
        <strain evidence="2">CBS 955.72</strain>
    </source>
</reference>
<evidence type="ECO:0000313" key="2">
    <source>
        <dbReference type="EMBL" id="KAK3349545.1"/>
    </source>
</evidence>
<dbReference type="EMBL" id="JAUIQD010000005">
    <property type="protein sequence ID" value="KAK3349545.1"/>
    <property type="molecule type" value="Genomic_DNA"/>
</dbReference>
<keyword evidence="3" id="KW-1185">Reference proteome</keyword>
<dbReference type="InterPro" id="IPR054464">
    <property type="entry name" value="ULD_fung"/>
</dbReference>
<evidence type="ECO:0000313" key="3">
    <source>
        <dbReference type="Proteomes" id="UP001275084"/>
    </source>
</evidence>
<organism evidence="2 3">
    <name type="scientific">Lasiosphaeria hispida</name>
    <dbReference type="NCBI Taxonomy" id="260671"/>
    <lineage>
        <taxon>Eukaryota</taxon>
        <taxon>Fungi</taxon>
        <taxon>Dikarya</taxon>
        <taxon>Ascomycota</taxon>
        <taxon>Pezizomycotina</taxon>
        <taxon>Sordariomycetes</taxon>
        <taxon>Sordariomycetidae</taxon>
        <taxon>Sordariales</taxon>
        <taxon>Lasiosphaeriaceae</taxon>
        <taxon>Lasiosphaeria</taxon>
    </lineage>
</organism>
<proteinExistence type="predicted"/>
<dbReference type="Proteomes" id="UP001275084">
    <property type="component" value="Unassembled WGS sequence"/>
</dbReference>
<name>A0AAJ0HEY7_9PEZI</name>
<dbReference type="Pfam" id="PF22893">
    <property type="entry name" value="ULD_2"/>
    <property type="match status" value="1"/>
</dbReference>
<evidence type="ECO:0000259" key="1">
    <source>
        <dbReference type="Pfam" id="PF22893"/>
    </source>
</evidence>
<dbReference type="PANTHER" id="PTHR38886">
    <property type="entry name" value="SESA DOMAIN-CONTAINING PROTEIN"/>
    <property type="match status" value="1"/>
</dbReference>
<feature type="domain" description="Ubiquitin-like" evidence="1">
    <location>
        <begin position="266"/>
        <end position="347"/>
    </location>
</feature>
<protein>
    <recommendedName>
        <fullName evidence="1">Ubiquitin-like domain-containing protein</fullName>
    </recommendedName>
</protein>
<accession>A0AAJ0HEY7</accession>
<gene>
    <name evidence="2" type="ORF">B0T25DRAFT_482206</name>
</gene>
<sequence length="499" mass="55181">MEVALTFGSLGDIIAVCQIAIQLGKALGVGCAGGSSSAREYQELRSDLDTFVQVLMHVVATYEQHEFSLSLESLARTTKTVVDECGSLIKQALDRLASKYNEALQPGGSGNKLKDGYRKVEWLVKEEDRLHELRGKLGKNTERLSVLVSLATRQSLRANNATVIARIKEVRTLLDERQQTQQALLASYQSRNEVLASHQSGHITRIHKTLDTHGASLGSILCMTRSALHGIFQVKGMLVDLAENVVNLQVLVSNPTYLRPLDPTKDLPITLEDAFGYRLTLPEEWINDWEDLHGLLEMRFKKKKGYDMVLQRQFALEESCTGNDLDRSCPLKACLRRGMKVDMSMVFATGTVLRGSCPRCKTPIDATEGVTIQCQKKYCGIWFRSQSAPLLEEEGANIPQTNLEMGTITLKHPGMVSIAVKPSDFQRVRLLSQAAAALVNANKTRDASYPGDQILLRSLGSCTSGYAWCQVNGGWRCYGGMHFVSDTELASWTVGTPIR</sequence>